<evidence type="ECO:0008006" key="11">
    <source>
        <dbReference type="Google" id="ProtNLM"/>
    </source>
</evidence>
<dbReference type="InterPro" id="IPR011054">
    <property type="entry name" value="Rudment_hybrid_motif"/>
</dbReference>
<evidence type="ECO:0000256" key="5">
    <source>
        <dbReference type="ARBA" id="ARBA00023267"/>
    </source>
</evidence>
<feature type="domain" description="ATP-grasp" evidence="7">
    <location>
        <begin position="60"/>
        <end position="122"/>
    </location>
</feature>
<dbReference type="PANTHER" id="PTHR18866">
    <property type="entry name" value="CARBOXYLASE:PYRUVATE/ACETYL-COA/PROPIONYL-COA CARBOXYLASE"/>
    <property type="match status" value="1"/>
</dbReference>
<evidence type="ECO:0000256" key="4">
    <source>
        <dbReference type="ARBA" id="ARBA00022840"/>
    </source>
</evidence>
<evidence type="ECO:0000256" key="1">
    <source>
        <dbReference type="ARBA" id="ARBA00022598"/>
    </source>
</evidence>
<evidence type="ECO:0000259" key="7">
    <source>
        <dbReference type="PROSITE" id="PS50975"/>
    </source>
</evidence>
<dbReference type="InterPro" id="IPR029000">
    <property type="entry name" value="Cyclophilin-like_dom_sf"/>
</dbReference>
<name>A0A409WAN7_9AGAR</name>
<dbReference type="Pfam" id="PF02682">
    <property type="entry name" value="CT_C_D"/>
    <property type="match status" value="1"/>
</dbReference>
<dbReference type="InterPro" id="IPR011761">
    <property type="entry name" value="ATP-grasp"/>
</dbReference>
<dbReference type="AlphaFoldDB" id="A0A409WAN7"/>
<dbReference type="Gene3D" id="2.40.50.100">
    <property type="match status" value="1"/>
</dbReference>
<dbReference type="InterPro" id="IPR003833">
    <property type="entry name" value="CT_C_D"/>
</dbReference>
<feature type="domain" description="Biotin carboxylation" evidence="8">
    <location>
        <begin position="1"/>
        <end position="272"/>
    </location>
</feature>
<reference evidence="9 10" key="1">
    <citation type="journal article" date="2018" name="Evol. Lett.">
        <title>Horizontal gene cluster transfer increased hallucinogenic mushroom diversity.</title>
        <authorList>
            <person name="Reynolds H.T."/>
            <person name="Vijayakumar V."/>
            <person name="Gluck-Thaler E."/>
            <person name="Korotkin H.B."/>
            <person name="Matheny P.B."/>
            <person name="Slot J.C."/>
        </authorList>
    </citation>
    <scope>NUCLEOTIDE SEQUENCE [LARGE SCALE GENOMIC DNA]</scope>
    <source>
        <strain evidence="9 10">SRW20</strain>
    </source>
</reference>
<dbReference type="CDD" id="cd06850">
    <property type="entry name" value="biotinyl_domain"/>
    <property type="match status" value="1"/>
</dbReference>
<dbReference type="SUPFAM" id="SSF51230">
    <property type="entry name" value="Single hybrid motif"/>
    <property type="match status" value="1"/>
</dbReference>
<dbReference type="PROSITE" id="PS00867">
    <property type="entry name" value="CPSASE_2"/>
    <property type="match status" value="1"/>
</dbReference>
<dbReference type="SUPFAM" id="SSF56059">
    <property type="entry name" value="Glutathione synthetase ATP-binding domain-like"/>
    <property type="match status" value="1"/>
</dbReference>
<dbReference type="Pfam" id="PF02786">
    <property type="entry name" value="CPSase_L_D2"/>
    <property type="match status" value="1"/>
</dbReference>
<dbReference type="SUPFAM" id="SSF50891">
    <property type="entry name" value="Cyclophilin-like"/>
    <property type="match status" value="2"/>
</dbReference>
<comment type="caution">
    <text evidence="9">The sequence shown here is derived from an EMBL/GenBank/DDBJ whole genome shotgun (WGS) entry which is preliminary data.</text>
</comment>
<dbReference type="GO" id="GO:0016874">
    <property type="term" value="F:ligase activity"/>
    <property type="evidence" value="ECO:0007669"/>
    <property type="project" value="UniProtKB-KW"/>
</dbReference>
<dbReference type="GO" id="GO:0016787">
    <property type="term" value="F:hydrolase activity"/>
    <property type="evidence" value="ECO:0007669"/>
    <property type="project" value="UniProtKB-KW"/>
</dbReference>
<evidence type="ECO:0000313" key="9">
    <source>
        <dbReference type="EMBL" id="PPQ75558.1"/>
    </source>
</evidence>
<keyword evidence="1" id="KW-0436">Ligase</keyword>
<dbReference type="InterPro" id="IPR011053">
    <property type="entry name" value="Single_hybrid_motif"/>
</dbReference>
<keyword evidence="2 6" id="KW-0547">Nucleotide-binding</keyword>
<organism evidence="9 10">
    <name type="scientific">Gymnopilus dilepis</name>
    <dbReference type="NCBI Taxonomy" id="231916"/>
    <lineage>
        <taxon>Eukaryota</taxon>
        <taxon>Fungi</taxon>
        <taxon>Dikarya</taxon>
        <taxon>Basidiomycota</taxon>
        <taxon>Agaricomycotina</taxon>
        <taxon>Agaricomycetes</taxon>
        <taxon>Agaricomycetidae</taxon>
        <taxon>Agaricales</taxon>
        <taxon>Agaricineae</taxon>
        <taxon>Hymenogastraceae</taxon>
        <taxon>Gymnopilus</taxon>
    </lineage>
</organism>
<dbReference type="SUPFAM" id="SSF51246">
    <property type="entry name" value="Rudiment single hybrid motif"/>
    <property type="match status" value="1"/>
</dbReference>
<dbReference type="InterPro" id="IPR005479">
    <property type="entry name" value="CPAse_ATP-bd"/>
</dbReference>
<keyword evidence="4 6" id="KW-0067">ATP-binding</keyword>
<protein>
    <recommendedName>
        <fullName evidence="11">Urea carboxylase</fullName>
    </recommendedName>
</protein>
<dbReference type="Pfam" id="PF02626">
    <property type="entry name" value="CT_A_B"/>
    <property type="match status" value="1"/>
</dbReference>
<evidence type="ECO:0000256" key="6">
    <source>
        <dbReference type="PROSITE-ProRule" id="PRU00409"/>
    </source>
</evidence>
<evidence type="ECO:0000313" key="10">
    <source>
        <dbReference type="Proteomes" id="UP000284706"/>
    </source>
</evidence>
<accession>A0A409WAN7</accession>
<dbReference type="InterPro" id="IPR005482">
    <property type="entry name" value="Biotin_COase_C"/>
</dbReference>
<dbReference type="Gene3D" id="3.30.1360.40">
    <property type="match status" value="1"/>
</dbReference>
<dbReference type="SMART" id="SM00797">
    <property type="entry name" value="AHS2"/>
    <property type="match status" value="1"/>
</dbReference>
<dbReference type="Proteomes" id="UP000284706">
    <property type="component" value="Unassembled WGS sequence"/>
</dbReference>
<dbReference type="SUPFAM" id="SSF160467">
    <property type="entry name" value="PH0987 N-terminal domain-like"/>
    <property type="match status" value="1"/>
</dbReference>
<gene>
    <name evidence="9" type="ORF">CVT26_012381</name>
</gene>
<keyword evidence="5" id="KW-0092">Biotin</keyword>
<proteinExistence type="predicted"/>
<evidence type="ECO:0000259" key="8">
    <source>
        <dbReference type="PROSITE" id="PS50979"/>
    </source>
</evidence>
<dbReference type="InterPro" id="IPR050856">
    <property type="entry name" value="Biotin_carboxylase_complex"/>
</dbReference>
<dbReference type="Gene3D" id="2.40.100.10">
    <property type="entry name" value="Cyclophilin-like"/>
    <property type="match status" value="2"/>
</dbReference>
<keyword evidence="3" id="KW-0378">Hydrolase</keyword>
<dbReference type="GO" id="GO:0005524">
    <property type="term" value="F:ATP binding"/>
    <property type="evidence" value="ECO:0007669"/>
    <property type="project" value="UniProtKB-UniRule"/>
</dbReference>
<dbReference type="SMART" id="SM00796">
    <property type="entry name" value="AHS1"/>
    <property type="match status" value="1"/>
</dbReference>
<dbReference type="GO" id="GO:0046872">
    <property type="term" value="F:metal ion binding"/>
    <property type="evidence" value="ECO:0007669"/>
    <property type="project" value="InterPro"/>
</dbReference>
<dbReference type="OrthoDB" id="196847at2759"/>
<dbReference type="Pfam" id="PF02785">
    <property type="entry name" value="Biotin_carb_C"/>
    <property type="match status" value="1"/>
</dbReference>
<dbReference type="STRING" id="231916.A0A409WAN7"/>
<dbReference type="Gene3D" id="3.30.470.20">
    <property type="entry name" value="ATP-grasp fold, B domain"/>
    <property type="match status" value="1"/>
</dbReference>
<evidence type="ECO:0000256" key="2">
    <source>
        <dbReference type="ARBA" id="ARBA00022741"/>
    </source>
</evidence>
<sequence length="1073" mass="119155">MIDQIRTYSRCSKVFGNGLGDAIHMRERECSIQRRHQKVIEETPSPYCSAHPGLQKMMCDVAVNLARSIRYGSAGTVEFLVDEYTSSFYFLEMNTRIQVEHPVTEEVHPGLDIVELMIKQGIAEHSLGKGLAPSSSEMQQSTYNDLYEVGKARGRSHAMEGRIYAENPYKDFAPSPGLLQYVDWGGMQEDWLRVDSWVDTGMAITPYYDPLLAKIIVVGRSREEAISRFVSVLDKIKVSGPPNNKLYLKSIAHSDQFFRGFATTRFLETFFPPRQSFEVLASGIDLTVQDLPGRTMKLGIPRSGPMDDLAFTAANILVGNPRTTEGLEIIVVPGVGCALQFFTSAVIAVTGRDVSVSINGVGYPTWSKIVVPPDGKVEIQAKTIGHSNGFRTYLAIKGGFPDIPSYLGSKSTSMGLGGYQGRSLIKGDELNLGDCSPQGDDSTPFVLPSHIVPFYPSDWVVYVLPGPHDDEEYITADGIAKFYTTHWLISPSSNRLGIRLQAPIASDKIQWARESGGEGGSHPSNILDNGYAPGTINLNGDTPVILTNEGPDKGGYLCMCTVATAEMWKLGQLAPGDTVQFRRLSWNDARQKSFQYNEWFNMLQRSKSVNKIEDGAFDPLGGPLEDVSYGSILHRQSSPTGRLPHGVVFRQAGDAAILVEFGDMRLDILVRARIHAFQCLLQENRIPGMLLLCPCIRSIMCFYDPSIIRQDDFLKFLREAETSIPEDMSTMSFPGRRITFPIVLDDRWNKEALQRYMSTTRDKAVYLPSNIEYLARNNGLRSAKVALDKLVASDWASAFILPVHFSYPHVSTNPRTASNIDPRCRLVGQKMNPSRTFTPRGAIGIAGPVAAIYPIESPGGYQLYGRTLPGWQTWGRGPDFRPSKPWLLEVFDQITFIEVTEDDYLELERQFDAGQYSFKVEPVSFSVGEYSQFLLTIDEELRVFRTLQAEGSKREEEREHILLHEWEEQQSSSKVNTTQAAHEGYVLMLTLKSGAEIGITISASLYSTVWKIKCKPGDTVLSDSQDLIILEAMKTEIPVVAGEGNAGRTVLRLGPGVMEGKTVRPGDALIVLE</sequence>
<dbReference type="EMBL" id="NHYE01005249">
    <property type="protein sequence ID" value="PPQ75558.1"/>
    <property type="molecule type" value="Genomic_DNA"/>
</dbReference>
<dbReference type="PROSITE" id="PS50979">
    <property type="entry name" value="BC"/>
    <property type="match status" value="1"/>
</dbReference>
<dbReference type="InterPro" id="IPR011764">
    <property type="entry name" value="Biotin_carboxylation_dom"/>
</dbReference>
<dbReference type="PROSITE" id="PS50975">
    <property type="entry name" value="ATP_GRASP"/>
    <property type="match status" value="1"/>
</dbReference>
<dbReference type="SMART" id="SM00878">
    <property type="entry name" value="Biotin_carb_C"/>
    <property type="match status" value="1"/>
</dbReference>
<dbReference type="InterPro" id="IPR003778">
    <property type="entry name" value="CT_A_B"/>
</dbReference>
<dbReference type="InParanoid" id="A0A409WAN7"/>
<evidence type="ECO:0000256" key="3">
    <source>
        <dbReference type="ARBA" id="ARBA00022801"/>
    </source>
</evidence>
<keyword evidence="10" id="KW-1185">Reference proteome</keyword>
<dbReference type="PANTHER" id="PTHR18866:SF128">
    <property type="entry name" value="UREA AMIDOLYASE"/>
    <property type="match status" value="1"/>
</dbReference>